<evidence type="ECO:0000313" key="2">
    <source>
        <dbReference type="Proteomes" id="UP000800093"/>
    </source>
</evidence>
<sequence>MSLVTSALDASYGPAGTLLAQQTARLVSCPGSMVVVLLEDLAWLQNDSQSIPSAPRLPTYHGLADGAVTSHRLRPRPRILDGVGCASIGLLPEPETALLGRREGWRPAVLPAGHSPLQAEHLNNLPLPGQSTLRSVVNGRGHVRPGTYRLVPSAFVICSAVRRT</sequence>
<name>A0A9P4KGM6_9PLEO</name>
<dbReference type="AlphaFoldDB" id="A0A9P4KGM6"/>
<accession>A0A9P4KGM6</accession>
<dbReference type="Proteomes" id="UP000800093">
    <property type="component" value="Unassembled WGS sequence"/>
</dbReference>
<comment type="caution">
    <text evidence="1">The sequence shown here is derived from an EMBL/GenBank/DDBJ whole genome shotgun (WGS) entry which is preliminary data.</text>
</comment>
<reference evidence="2" key="1">
    <citation type="journal article" date="2020" name="Stud. Mycol.">
        <title>101 Dothideomycetes genomes: A test case for predicting lifestyles and emergence of pathogens.</title>
        <authorList>
            <person name="Haridas S."/>
            <person name="Albert R."/>
            <person name="Binder M."/>
            <person name="Bloem J."/>
            <person name="LaButti K."/>
            <person name="Salamov A."/>
            <person name="Andreopoulos B."/>
            <person name="Baker S."/>
            <person name="Barry K."/>
            <person name="Bills G."/>
            <person name="Bluhm B."/>
            <person name="Cannon C."/>
            <person name="Castanera R."/>
            <person name="Culley D."/>
            <person name="Daum C."/>
            <person name="Ezra D."/>
            <person name="Gonzalez J."/>
            <person name="Henrissat B."/>
            <person name="Kuo A."/>
            <person name="Liang C."/>
            <person name="Lipzen A."/>
            <person name="Lutzoni F."/>
            <person name="Magnuson J."/>
            <person name="Mondo S."/>
            <person name="Nolan M."/>
            <person name="Ohm R."/>
            <person name="Pangilinan J."/>
            <person name="Park H.-J."/>
            <person name="Ramirez L."/>
            <person name="Alfaro M."/>
            <person name="Sun H."/>
            <person name="Tritt A."/>
            <person name="Yoshinaga Y."/>
            <person name="Zwiers L.-H."/>
            <person name="Turgeon B."/>
            <person name="Goodwin S."/>
            <person name="Spatafora J."/>
            <person name="Crous P."/>
            <person name="Grigoriev I."/>
        </authorList>
    </citation>
    <scope>NUCLEOTIDE SEQUENCE [LARGE SCALE GENOMIC DNA]</scope>
    <source>
        <strain evidence="2">CBS 304.66</strain>
    </source>
</reference>
<keyword evidence="2" id="KW-1185">Reference proteome</keyword>
<proteinExistence type="predicted"/>
<dbReference type="EMBL" id="ML986586">
    <property type="protein sequence ID" value="KAF2268403.1"/>
    <property type="molecule type" value="Genomic_DNA"/>
</dbReference>
<protein>
    <submittedName>
        <fullName evidence="1">Uncharacterized protein</fullName>
    </submittedName>
</protein>
<evidence type="ECO:0000313" key="1">
    <source>
        <dbReference type="EMBL" id="KAF2268403.1"/>
    </source>
</evidence>
<organism evidence="1 2">
    <name type="scientific">Lojkania enalia</name>
    <dbReference type="NCBI Taxonomy" id="147567"/>
    <lineage>
        <taxon>Eukaryota</taxon>
        <taxon>Fungi</taxon>
        <taxon>Dikarya</taxon>
        <taxon>Ascomycota</taxon>
        <taxon>Pezizomycotina</taxon>
        <taxon>Dothideomycetes</taxon>
        <taxon>Pleosporomycetidae</taxon>
        <taxon>Pleosporales</taxon>
        <taxon>Pleosporales incertae sedis</taxon>
        <taxon>Lojkania</taxon>
    </lineage>
</organism>
<gene>
    <name evidence="1" type="ORF">CC78DRAFT_529847</name>
</gene>